<proteinExistence type="predicted"/>
<evidence type="ECO:0000313" key="2">
    <source>
        <dbReference type="Proteomes" id="UP000324222"/>
    </source>
</evidence>
<evidence type="ECO:0000313" key="1">
    <source>
        <dbReference type="EMBL" id="MPD04192.1"/>
    </source>
</evidence>
<keyword evidence="2" id="KW-1185">Reference proteome</keyword>
<reference evidence="1 2" key="1">
    <citation type="submission" date="2019-05" db="EMBL/GenBank/DDBJ databases">
        <title>Another draft genome of Portunus trituberculatus and its Hox gene families provides insights of decapod evolution.</title>
        <authorList>
            <person name="Jeong J.-H."/>
            <person name="Song I."/>
            <person name="Kim S."/>
            <person name="Choi T."/>
            <person name="Kim D."/>
            <person name="Ryu S."/>
            <person name="Kim W."/>
        </authorList>
    </citation>
    <scope>NUCLEOTIDE SEQUENCE [LARGE SCALE GENOMIC DNA]</scope>
    <source>
        <tissue evidence="1">Muscle</tissue>
    </source>
</reference>
<dbReference type="AlphaFoldDB" id="A0A5B7K1G2"/>
<dbReference type="Proteomes" id="UP000324222">
    <property type="component" value="Unassembled WGS sequence"/>
</dbReference>
<accession>A0A5B7K1G2</accession>
<sequence>MEGGRRVEWVKGGKGQSLASLIPCHPAWTLLARPHSPFSVARALPTSSLLYFRTSFTL</sequence>
<organism evidence="1 2">
    <name type="scientific">Portunus trituberculatus</name>
    <name type="common">Swimming crab</name>
    <name type="synonym">Neptunus trituberculatus</name>
    <dbReference type="NCBI Taxonomy" id="210409"/>
    <lineage>
        <taxon>Eukaryota</taxon>
        <taxon>Metazoa</taxon>
        <taxon>Ecdysozoa</taxon>
        <taxon>Arthropoda</taxon>
        <taxon>Crustacea</taxon>
        <taxon>Multicrustacea</taxon>
        <taxon>Malacostraca</taxon>
        <taxon>Eumalacostraca</taxon>
        <taxon>Eucarida</taxon>
        <taxon>Decapoda</taxon>
        <taxon>Pleocyemata</taxon>
        <taxon>Brachyura</taxon>
        <taxon>Eubrachyura</taxon>
        <taxon>Portunoidea</taxon>
        <taxon>Portunidae</taxon>
        <taxon>Portuninae</taxon>
        <taxon>Portunus</taxon>
    </lineage>
</organism>
<dbReference type="EMBL" id="VSRR010139809">
    <property type="protein sequence ID" value="MPD04192.1"/>
    <property type="molecule type" value="Genomic_DNA"/>
</dbReference>
<protein>
    <submittedName>
        <fullName evidence="1">Uncharacterized protein</fullName>
    </submittedName>
</protein>
<gene>
    <name evidence="1" type="ORF">E2C01_099866</name>
</gene>
<name>A0A5B7K1G2_PORTR</name>
<comment type="caution">
    <text evidence="1">The sequence shown here is derived from an EMBL/GenBank/DDBJ whole genome shotgun (WGS) entry which is preliminary data.</text>
</comment>